<name>A0A0L0HV14_SPIPD</name>
<evidence type="ECO:0000256" key="4">
    <source>
        <dbReference type="ARBA" id="ARBA00065089"/>
    </source>
</evidence>
<dbReference type="GO" id="GO:0002181">
    <property type="term" value="P:cytoplasmic translation"/>
    <property type="evidence" value="ECO:0007669"/>
    <property type="project" value="TreeGrafter"/>
</dbReference>
<sequence length="188" mass="21403">MVRYAAVPENPAKSAKARGSYLRTHFKNTREVAKTISGMKLRKAVAFLNDVKEHKQAVPFRRFSGGVGRTAQAKVWGVTQARWPQKSCEFMLGLLKNAESNAEVKGLNIDNLVVRHIQVNQAPKQRRRTYRAHGRINPYMSHPCHIELTLVEEEKQVQREEQQLVQKLSKRRQVRARVQAARAPAATA</sequence>
<evidence type="ECO:0000256" key="1">
    <source>
        <dbReference type="ARBA" id="ARBA00009451"/>
    </source>
</evidence>
<dbReference type="AlphaFoldDB" id="A0A0L0HV14"/>
<comment type="similarity">
    <text evidence="1 5">Belongs to the universal ribosomal protein uL22 family.</text>
</comment>
<dbReference type="GO" id="GO:0022625">
    <property type="term" value="C:cytosolic large ribosomal subunit"/>
    <property type="evidence" value="ECO:0007669"/>
    <property type="project" value="TreeGrafter"/>
</dbReference>
<dbReference type="GeneID" id="27684146"/>
<dbReference type="NCBIfam" id="TIGR01038">
    <property type="entry name" value="uL22_arch_euk"/>
    <property type="match status" value="1"/>
</dbReference>
<dbReference type="InterPro" id="IPR001063">
    <property type="entry name" value="Ribosomal_uL22"/>
</dbReference>
<dbReference type="Gene3D" id="3.90.470.10">
    <property type="entry name" value="Ribosomal protein L22/L17"/>
    <property type="match status" value="1"/>
</dbReference>
<accession>A0A0L0HV14</accession>
<dbReference type="VEuPathDB" id="FungiDB:SPPG_00418"/>
<dbReference type="PANTHER" id="PTHR11593">
    <property type="entry name" value="60S RIBOSOMAL PROTEIN L17"/>
    <property type="match status" value="1"/>
</dbReference>
<protein>
    <submittedName>
        <fullName evidence="6">Ribosomal protein L22</fullName>
    </submittedName>
</protein>
<dbReference type="OMA" id="NTYETAR"/>
<dbReference type="InterPro" id="IPR005721">
    <property type="entry name" value="Ribosomal_uL22_euk/arc"/>
</dbReference>
<dbReference type="PROSITE" id="PS00464">
    <property type="entry name" value="RIBOSOMAL_L22"/>
    <property type="match status" value="1"/>
</dbReference>
<dbReference type="InParanoid" id="A0A0L0HV14"/>
<organism evidence="6 7">
    <name type="scientific">Spizellomyces punctatus (strain DAOM BR117)</name>
    <dbReference type="NCBI Taxonomy" id="645134"/>
    <lineage>
        <taxon>Eukaryota</taxon>
        <taxon>Fungi</taxon>
        <taxon>Fungi incertae sedis</taxon>
        <taxon>Chytridiomycota</taxon>
        <taxon>Chytridiomycota incertae sedis</taxon>
        <taxon>Chytridiomycetes</taxon>
        <taxon>Spizellomycetales</taxon>
        <taxon>Spizellomycetaceae</taxon>
        <taxon>Spizellomyces</taxon>
    </lineage>
</organism>
<dbReference type="InterPro" id="IPR036394">
    <property type="entry name" value="Ribosomal_uL22_sf"/>
</dbReference>
<reference evidence="6 7" key="1">
    <citation type="submission" date="2009-08" db="EMBL/GenBank/DDBJ databases">
        <title>The Genome Sequence of Spizellomyces punctatus strain DAOM BR117.</title>
        <authorList>
            <consortium name="The Broad Institute Genome Sequencing Platform"/>
            <person name="Russ C."/>
            <person name="Cuomo C."/>
            <person name="Shea T."/>
            <person name="Young S.K."/>
            <person name="Zeng Q."/>
            <person name="Koehrsen M."/>
            <person name="Haas B."/>
            <person name="Borodovsky M."/>
            <person name="Guigo R."/>
            <person name="Alvarado L."/>
            <person name="Berlin A."/>
            <person name="Bochicchio J."/>
            <person name="Borenstein D."/>
            <person name="Chapman S."/>
            <person name="Chen Z."/>
            <person name="Engels R."/>
            <person name="Freedman E."/>
            <person name="Gellesch M."/>
            <person name="Goldberg J."/>
            <person name="Griggs A."/>
            <person name="Gujja S."/>
            <person name="Heiman D."/>
            <person name="Hepburn T."/>
            <person name="Howarth C."/>
            <person name="Jen D."/>
            <person name="Larson L."/>
            <person name="Lewis B."/>
            <person name="Mehta T."/>
            <person name="Park D."/>
            <person name="Pearson M."/>
            <person name="Roberts A."/>
            <person name="Saif S."/>
            <person name="Shenoy N."/>
            <person name="Sisk P."/>
            <person name="Stolte C."/>
            <person name="Sykes S."/>
            <person name="Thomson T."/>
            <person name="Walk T."/>
            <person name="White J."/>
            <person name="Yandava C."/>
            <person name="Burger G."/>
            <person name="Gray M.W."/>
            <person name="Holland P.W.H."/>
            <person name="King N."/>
            <person name="Lang F.B.F."/>
            <person name="Roger A.J."/>
            <person name="Ruiz-Trillo I."/>
            <person name="Lander E."/>
            <person name="Nusbaum C."/>
        </authorList>
    </citation>
    <scope>NUCLEOTIDE SEQUENCE [LARGE SCALE GENOMIC DNA]</scope>
    <source>
        <strain evidence="6 7">DAOM BR117</strain>
    </source>
</reference>
<keyword evidence="3 5" id="KW-0687">Ribonucleoprotein</keyword>
<dbReference type="GO" id="GO:0030684">
    <property type="term" value="C:preribosome"/>
    <property type="evidence" value="ECO:0007669"/>
    <property type="project" value="UniProtKB-ARBA"/>
</dbReference>
<dbReference type="FunCoup" id="A0A0L0HV14">
    <property type="interactions" value="351"/>
</dbReference>
<dbReference type="FunFam" id="3.90.470.10:FF:000012">
    <property type="entry name" value="60S ribosomal protein L17"/>
    <property type="match status" value="1"/>
</dbReference>
<dbReference type="Pfam" id="PF00237">
    <property type="entry name" value="Ribosomal_L22"/>
    <property type="match status" value="1"/>
</dbReference>
<evidence type="ECO:0000256" key="3">
    <source>
        <dbReference type="ARBA" id="ARBA00023274"/>
    </source>
</evidence>
<keyword evidence="7" id="KW-1185">Reference proteome</keyword>
<dbReference type="RefSeq" id="XP_016612748.1">
    <property type="nucleotide sequence ID" value="XM_016748745.1"/>
</dbReference>
<evidence type="ECO:0000256" key="2">
    <source>
        <dbReference type="ARBA" id="ARBA00022980"/>
    </source>
</evidence>
<gene>
    <name evidence="6" type="ORF">SPPG_00418</name>
</gene>
<proteinExistence type="inferred from homology"/>
<dbReference type="STRING" id="645134.A0A0L0HV14"/>
<dbReference type="CDD" id="cd00336">
    <property type="entry name" value="Ribosomal_L22"/>
    <property type="match status" value="1"/>
</dbReference>
<dbReference type="SUPFAM" id="SSF54843">
    <property type="entry name" value="Ribosomal protein L22"/>
    <property type="match status" value="1"/>
</dbReference>
<dbReference type="OrthoDB" id="10254664at2759"/>
<comment type="subunit">
    <text evidence="4">Component of the large ribosomal subunit (LSU). Mature yeast ribosomes consist of a small (40S) and a large (60S) subunit. The 40S small subunit contains 1 molecule of ribosomal RNA (18S rRNA) and at least 33 different proteins. The large 60S subunit contains 3 rRNA molecules (25S, 5.8S and 5S rRNA) and at least 46 different proteins. uL22 is associated with the polypeptide exit tunnel.</text>
</comment>
<evidence type="ECO:0000313" key="7">
    <source>
        <dbReference type="Proteomes" id="UP000053201"/>
    </source>
</evidence>
<evidence type="ECO:0000313" key="6">
    <source>
        <dbReference type="EMBL" id="KND04709.1"/>
    </source>
</evidence>
<evidence type="ECO:0000256" key="5">
    <source>
        <dbReference type="RuleBase" id="RU004005"/>
    </source>
</evidence>
<dbReference type="GO" id="GO:0003735">
    <property type="term" value="F:structural constituent of ribosome"/>
    <property type="evidence" value="ECO:0007669"/>
    <property type="project" value="InterPro"/>
</dbReference>
<keyword evidence="2 5" id="KW-0689">Ribosomal protein</keyword>
<dbReference type="Proteomes" id="UP000053201">
    <property type="component" value="Unassembled WGS sequence"/>
</dbReference>
<dbReference type="PANTHER" id="PTHR11593:SF10">
    <property type="entry name" value="60S RIBOSOMAL PROTEIN L17"/>
    <property type="match status" value="1"/>
</dbReference>
<dbReference type="InterPro" id="IPR018260">
    <property type="entry name" value="Ribosomal_uL22_CS"/>
</dbReference>
<dbReference type="eggNOG" id="KOG3353">
    <property type="taxonomic scope" value="Eukaryota"/>
</dbReference>
<dbReference type="EMBL" id="KQ257450">
    <property type="protein sequence ID" value="KND04709.1"/>
    <property type="molecule type" value="Genomic_DNA"/>
</dbReference>